<sequence>MFDDAAHVGRTIAALRKASGLTQLQLANKVNVSLSLLQKVEVGDRAATHGLMSAVARVLRVPLERLTGQPYTDDRKDEKTHRHIDALRAVLRRYDLPDEVPARTVAELARDVDGIARLRRDAEYAKLAARLPALLEELARAARESPGTDVWSLLVTAYHATHTLVYRLGYGDLAEAVEHKLTWAAEQTGNPLAGALAQRTRCVSFQSAGDFAAGLRLMDTARDELDDELRSRPAGDVITVYGSLHLRSVTLASRAGDSGTTRAHLDAARELADRIDQDQVHWGLTFGSANSTTHEVAAHVELGDGPAAIEAAHRWRAPRSMPRTRRGHHHIDVARAHLVNDDRDAALRSLLEARRIAPQLTRLHPMVREMTAVLVTLHRRSNPELTNYAHWLGLTG</sequence>
<dbReference type="OrthoDB" id="3420984at2"/>
<dbReference type="InterPro" id="IPR010982">
    <property type="entry name" value="Lambda_DNA-bd_dom_sf"/>
</dbReference>
<dbReference type="CDD" id="cd00093">
    <property type="entry name" value="HTH_XRE"/>
    <property type="match status" value="1"/>
</dbReference>
<keyword evidence="3" id="KW-1185">Reference proteome</keyword>
<dbReference type="InterPro" id="IPR001387">
    <property type="entry name" value="Cro/C1-type_HTH"/>
</dbReference>
<proteinExistence type="predicted"/>
<reference evidence="3" key="1">
    <citation type="submission" date="2016-10" db="EMBL/GenBank/DDBJ databases">
        <authorList>
            <person name="Varghese N."/>
            <person name="Submissions S."/>
        </authorList>
    </citation>
    <scope>NUCLEOTIDE SEQUENCE [LARGE SCALE GENOMIC DNA]</scope>
    <source>
        <strain evidence="3">IBRC-M 10403</strain>
    </source>
</reference>
<accession>A0A1G6LRM6</accession>
<evidence type="ECO:0000313" key="2">
    <source>
        <dbReference type="EMBL" id="SDC45415.1"/>
    </source>
</evidence>
<dbReference type="Gene3D" id="1.10.260.40">
    <property type="entry name" value="lambda repressor-like DNA-binding domains"/>
    <property type="match status" value="1"/>
</dbReference>
<dbReference type="EMBL" id="FMZZ01000002">
    <property type="protein sequence ID" value="SDC45415.1"/>
    <property type="molecule type" value="Genomic_DNA"/>
</dbReference>
<name>A0A1G6LRM6_9PSEU</name>
<evidence type="ECO:0000259" key="1">
    <source>
        <dbReference type="PROSITE" id="PS50943"/>
    </source>
</evidence>
<protein>
    <submittedName>
        <fullName evidence="2">Transcriptional regulator, contains XRE-family HTH domain</fullName>
    </submittedName>
</protein>
<feature type="domain" description="HTH cro/C1-type" evidence="1">
    <location>
        <begin position="12"/>
        <end position="66"/>
    </location>
</feature>
<organism evidence="2 3">
    <name type="scientific">Actinokineospora iranica</name>
    <dbReference type="NCBI Taxonomy" id="1271860"/>
    <lineage>
        <taxon>Bacteria</taxon>
        <taxon>Bacillati</taxon>
        <taxon>Actinomycetota</taxon>
        <taxon>Actinomycetes</taxon>
        <taxon>Pseudonocardiales</taxon>
        <taxon>Pseudonocardiaceae</taxon>
        <taxon>Actinokineospora</taxon>
    </lineage>
</organism>
<dbReference type="RefSeq" id="WP_091448970.1">
    <property type="nucleotide sequence ID" value="NZ_FMZZ01000002.1"/>
</dbReference>
<dbReference type="SUPFAM" id="SSF47413">
    <property type="entry name" value="lambda repressor-like DNA-binding domains"/>
    <property type="match status" value="1"/>
</dbReference>
<dbReference type="GO" id="GO:0003677">
    <property type="term" value="F:DNA binding"/>
    <property type="evidence" value="ECO:0007669"/>
    <property type="project" value="InterPro"/>
</dbReference>
<dbReference type="Proteomes" id="UP000199501">
    <property type="component" value="Unassembled WGS sequence"/>
</dbReference>
<dbReference type="STRING" id="1271860.SAMN05216174_102190"/>
<evidence type="ECO:0000313" key="3">
    <source>
        <dbReference type="Proteomes" id="UP000199501"/>
    </source>
</evidence>
<gene>
    <name evidence="2" type="ORF">SAMN05216174_102190</name>
</gene>
<dbReference type="PROSITE" id="PS50943">
    <property type="entry name" value="HTH_CROC1"/>
    <property type="match status" value="1"/>
</dbReference>
<dbReference type="Pfam" id="PF01381">
    <property type="entry name" value="HTH_3"/>
    <property type="match status" value="1"/>
</dbReference>
<dbReference type="SMART" id="SM00530">
    <property type="entry name" value="HTH_XRE"/>
    <property type="match status" value="1"/>
</dbReference>
<dbReference type="AlphaFoldDB" id="A0A1G6LRM6"/>